<gene>
    <name evidence="12" type="primary">fen</name>
    <name evidence="16" type="ORF">SCAL_000863</name>
</gene>
<evidence type="ECO:0000259" key="13">
    <source>
        <dbReference type="SMART" id="SM00475"/>
    </source>
</evidence>
<dbReference type="Pfam" id="PF00867">
    <property type="entry name" value="XPG_I"/>
    <property type="match status" value="1"/>
</dbReference>
<dbReference type="EC" id="3.1.-.-" evidence="12"/>
<evidence type="ECO:0000256" key="10">
    <source>
        <dbReference type="ARBA" id="ARBA00024702"/>
    </source>
</evidence>
<evidence type="ECO:0000256" key="1">
    <source>
        <dbReference type="ARBA" id="ARBA00022705"/>
    </source>
</evidence>
<evidence type="ECO:0000256" key="4">
    <source>
        <dbReference type="ARBA" id="ARBA00022759"/>
    </source>
</evidence>
<organism evidence="16 17">
    <name type="scientific">Candidatus Syntropharchaeum caldarium</name>
    <dbReference type="NCBI Taxonomy" id="1838285"/>
    <lineage>
        <taxon>Archaea</taxon>
        <taxon>Methanobacteriati</taxon>
        <taxon>Methanobacteriota</taxon>
        <taxon>Stenosarchaea group</taxon>
        <taxon>Methanomicrobia</taxon>
        <taxon>Methanosarcinales</taxon>
        <taxon>ANME-2 cluster</taxon>
        <taxon>Candidatus Syntropharchaeum</taxon>
    </lineage>
</organism>
<keyword evidence="8 12" id="KW-0460">Magnesium</keyword>
<keyword evidence="1 12" id="KW-0235">DNA replication</keyword>
<dbReference type="PATRIC" id="fig|1838285.3.peg.872"/>
<dbReference type="InterPro" id="IPR008918">
    <property type="entry name" value="HhH2"/>
</dbReference>
<keyword evidence="3 12" id="KW-0479">Metal-binding</keyword>
<proteinExistence type="inferred from homology"/>
<dbReference type="SMART" id="SM00485">
    <property type="entry name" value="XPGN"/>
    <property type="match status" value="1"/>
</dbReference>
<feature type="binding site" evidence="12">
    <location>
        <position position="27"/>
    </location>
    <ligand>
        <name>Mg(2+)</name>
        <dbReference type="ChEBI" id="CHEBI:18420"/>
        <label>1</label>
    </ligand>
</feature>
<feature type="binding site" evidence="12">
    <location>
        <position position="175"/>
    </location>
    <ligand>
        <name>Mg(2+)</name>
        <dbReference type="ChEBI" id="CHEBI:18420"/>
        <label>2</label>
    </ligand>
</feature>
<dbReference type="SMART" id="SM00475">
    <property type="entry name" value="53EXOc"/>
    <property type="match status" value="1"/>
</dbReference>
<dbReference type="GO" id="GO:0000287">
    <property type="term" value="F:magnesium ion binding"/>
    <property type="evidence" value="ECO:0007669"/>
    <property type="project" value="UniProtKB-UniRule"/>
</dbReference>
<dbReference type="PRINTS" id="PR00853">
    <property type="entry name" value="XPGRADSUPER"/>
</dbReference>
<dbReference type="NCBIfam" id="TIGR03674">
    <property type="entry name" value="fen_arch"/>
    <property type="match status" value="1"/>
</dbReference>
<keyword evidence="17" id="KW-1185">Reference proteome</keyword>
<comment type="cofactor">
    <cofactor evidence="12">
        <name>Mg(2+)</name>
        <dbReference type="ChEBI" id="CHEBI:18420"/>
    </cofactor>
    <text evidence="12">Binds 2 magnesium ions per subunit. They probably participate in the reaction catalyzed by the enzyme. May bind an additional third magnesium ion after substrate binding.</text>
</comment>
<feature type="binding site" evidence="12">
    <location>
        <position position="236"/>
    </location>
    <ligand>
        <name>Mg(2+)</name>
        <dbReference type="ChEBI" id="CHEBI:18420"/>
        <label>2</label>
    </ligand>
</feature>
<keyword evidence="2 12" id="KW-0540">Nuclease</keyword>
<feature type="domain" description="XPG N-terminal" evidence="15">
    <location>
        <begin position="1"/>
        <end position="101"/>
    </location>
</feature>
<dbReference type="CDD" id="cd09867">
    <property type="entry name" value="PIN_FEN1"/>
    <property type="match status" value="1"/>
</dbReference>
<feature type="domain" description="XPG-I" evidence="14">
    <location>
        <begin position="140"/>
        <end position="221"/>
    </location>
</feature>
<evidence type="ECO:0000256" key="11">
    <source>
        <dbReference type="ARBA" id="ARBA00065981"/>
    </source>
</evidence>
<feature type="binding site" evidence="12">
    <location>
        <position position="80"/>
    </location>
    <ligand>
        <name>Mg(2+)</name>
        <dbReference type="ChEBI" id="CHEBI:18420"/>
        <label>1</label>
    </ligand>
</feature>
<evidence type="ECO:0000256" key="8">
    <source>
        <dbReference type="ARBA" id="ARBA00022842"/>
    </source>
</evidence>
<feature type="binding site" evidence="12">
    <location>
        <position position="152"/>
    </location>
    <ligand>
        <name>Mg(2+)</name>
        <dbReference type="ChEBI" id="CHEBI:18420"/>
        <label>1</label>
    </ligand>
</feature>
<evidence type="ECO:0000313" key="16">
    <source>
        <dbReference type="EMBL" id="OFV68223.1"/>
    </source>
</evidence>
<comment type="subunit">
    <text evidence="11 12">Interacts with PCNA. PCNA stimulates the nuclease activity without altering cleavage specificity.</text>
</comment>
<dbReference type="InterPro" id="IPR019974">
    <property type="entry name" value="XPG_CS"/>
</dbReference>
<dbReference type="PANTHER" id="PTHR11081:SF9">
    <property type="entry name" value="FLAP ENDONUCLEASE 1"/>
    <property type="match status" value="1"/>
</dbReference>
<dbReference type="InterPro" id="IPR023426">
    <property type="entry name" value="Flap_endonuc"/>
</dbReference>
<evidence type="ECO:0000259" key="14">
    <source>
        <dbReference type="SMART" id="SM00484"/>
    </source>
</evidence>
<dbReference type="GO" id="GO:0008409">
    <property type="term" value="F:5'-3' exonuclease activity"/>
    <property type="evidence" value="ECO:0007669"/>
    <property type="project" value="UniProtKB-UniRule"/>
</dbReference>
<protein>
    <recommendedName>
        <fullName evidence="12">Flap endonuclease 1</fullName>
        <shortName evidence="12">FEN-1</shortName>
        <ecNumber evidence="12">3.1.-.-</ecNumber>
    </recommendedName>
    <alternativeName>
        <fullName evidence="12">Flap structure-specific endonuclease 1</fullName>
    </alternativeName>
</protein>
<dbReference type="InterPro" id="IPR006085">
    <property type="entry name" value="XPG_DNA_repair_N"/>
</dbReference>
<dbReference type="SMART" id="SM00484">
    <property type="entry name" value="XPGI"/>
    <property type="match status" value="1"/>
</dbReference>
<dbReference type="InterPro" id="IPR006084">
    <property type="entry name" value="XPG/Rad2"/>
</dbReference>
<dbReference type="InterPro" id="IPR002421">
    <property type="entry name" value="5-3_exonuclease"/>
</dbReference>
<dbReference type="SUPFAM" id="SSF47807">
    <property type="entry name" value="5' to 3' exonuclease, C-terminal subdomain"/>
    <property type="match status" value="1"/>
</dbReference>
<reference evidence="16" key="1">
    <citation type="submission" date="2016-05" db="EMBL/GenBank/DDBJ databases">
        <title>Microbial consortia oxidize butane by reversing methanogenesis.</title>
        <authorList>
            <person name="Laso-Perez R."/>
            <person name="Richter M."/>
            <person name="Wegener G."/>
            <person name="Musat F."/>
        </authorList>
    </citation>
    <scope>NUCLEOTIDE SEQUENCE [LARGE SCALE GENOMIC DNA]</scope>
    <source>
        <strain evidence="16">BOX2</strain>
    </source>
</reference>
<dbReference type="HAMAP" id="MF_00614">
    <property type="entry name" value="Fen"/>
    <property type="match status" value="1"/>
</dbReference>
<comment type="similarity">
    <text evidence="12">Belongs to the XPG/RAD2 endonuclease family. FEN1 subfamily.</text>
</comment>
<dbReference type="Gene3D" id="1.10.150.20">
    <property type="entry name" value="5' to 3' exonuclease, C-terminal subdomain"/>
    <property type="match status" value="1"/>
</dbReference>
<dbReference type="Gene3D" id="3.40.50.1010">
    <property type="entry name" value="5'-nuclease"/>
    <property type="match status" value="1"/>
</dbReference>
<dbReference type="Proteomes" id="UP000186940">
    <property type="component" value="Unassembled WGS sequence"/>
</dbReference>
<evidence type="ECO:0000256" key="6">
    <source>
        <dbReference type="ARBA" id="ARBA00022801"/>
    </source>
</evidence>
<dbReference type="STRING" id="1838285.SCAL_000863"/>
<feature type="domain" description="5'-3' exonuclease" evidence="13">
    <location>
        <begin position="22"/>
        <end position="301"/>
    </location>
</feature>
<dbReference type="PROSITE" id="PS00841">
    <property type="entry name" value="XPG_1"/>
    <property type="match status" value="1"/>
</dbReference>
<feature type="binding site" evidence="12">
    <location>
        <position position="154"/>
    </location>
    <ligand>
        <name>Mg(2+)</name>
        <dbReference type="ChEBI" id="CHEBI:18420"/>
        <label>1</label>
    </ligand>
</feature>
<comment type="caution">
    <text evidence="12">Lacks conserved residue(s) required for the propagation of feature annotation.</text>
</comment>
<evidence type="ECO:0000256" key="2">
    <source>
        <dbReference type="ARBA" id="ARBA00022722"/>
    </source>
</evidence>
<evidence type="ECO:0000259" key="15">
    <source>
        <dbReference type="SMART" id="SM00485"/>
    </source>
</evidence>
<evidence type="ECO:0000256" key="3">
    <source>
        <dbReference type="ARBA" id="ARBA00022723"/>
    </source>
</evidence>
<comment type="caution">
    <text evidence="16">The sequence shown here is derived from an EMBL/GenBank/DDBJ whole genome shotgun (WGS) entry which is preliminary data.</text>
</comment>
<dbReference type="CDD" id="cd09903">
    <property type="entry name" value="H3TH_FEN1-Arc"/>
    <property type="match status" value="1"/>
</dbReference>
<dbReference type="GO" id="GO:0003677">
    <property type="term" value="F:DNA binding"/>
    <property type="evidence" value="ECO:0007669"/>
    <property type="project" value="UniProtKB-UniRule"/>
</dbReference>
<dbReference type="GO" id="GO:0006281">
    <property type="term" value="P:DNA repair"/>
    <property type="evidence" value="ECO:0007669"/>
    <property type="project" value="UniProtKB-UniRule"/>
</dbReference>
<dbReference type="Pfam" id="PF00752">
    <property type="entry name" value="XPG_N"/>
    <property type="match status" value="1"/>
</dbReference>
<accession>A0A1F2PAE6</accession>
<keyword evidence="5 12" id="KW-0227">DNA damage</keyword>
<dbReference type="SUPFAM" id="SSF88723">
    <property type="entry name" value="PIN domain-like"/>
    <property type="match status" value="1"/>
</dbReference>
<dbReference type="InterPro" id="IPR019973">
    <property type="entry name" value="Flap_endonuc_arc"/>
</dbReference>
<dbReference type="GO" id="GO:0043137">
    <property type="term" value="P:DNA replication, removal of RNA primer"/>
    <property type="evidence" value="ECO:0007669"/>
    <property type="project" value="UniProtKB-UniRule"/>
</dbReference>
<keyword evidence="9 12" id="KW-0234">DNA repair</keyword>
<keyword evidence="4 12" id="KW-0255">Endonuclease</keyword>
<keyword evidence="7 12" id="KW-0269">Exonuclease</keyword>
<name>A0A1F2PAE6_9EURY</name>
<dbReference type="GO" id="GO:0017108">
    <property type="term" value="F:5'-flap endonuclease activity"/>
    <property type="evidence" value="ECO:0007669"/>
    <property type="project" value="UniProtKB-UniRule"/>
</dbReference>
<dbReference type="InterPro" id="IPR029060">
    <property type="entry name" value="PIN-like_dom_sf"/>
</dbReference>
<feature type="binding site" evidence="12">
    <location>
        <position position="173"/>
    </location>
    <ligand>
        <name>Mg(2+)</name>
        <dbReference type="ChEBI" id="CHEBI:18420"/>
        <label>2</label>
    </ligand>
</feature>
<evidence type="ECO:0000256" key="9">
    <source>
        <dbReference type="ARBA" id="ARBA00023204"/>
    </source>
</evidence>
<dbReference type="PANTHER" id="PTHR11081">
    <property type="entry name" value="FLAP ENDONUCLEASE FAMILY MEMBER"/>
    <property type="match status" value="1"/>
</dbReference>
<evidence type="ECO:0000313" key="17">
    <source>
        <dbReference type="Proteomes" id="UP000186940"/>
    </source>
</evidence>
<evidence type="ECO:0000256" key="7">
    <source>
        <dbReference type="ARBA" id="ARBA00022839"/>
    </source>
</evidence>
<sequence>MGSDIGELFEKIEVTFDELKGMRAAIDGHNIIYQFLSSIRQPDGTPLMDRNGNITSHLTGIIYRFTNLIEVGIRPIFVFDGKPPDLKAKTIEKRREVRNNAELKWDEAKERGDLEDAMKYAKASTRITPEIIQDAKELLGMMGIPWIDAPSEGEAQAVYLLKNGDCDFVGSQDFDSLLFGADRLVRNLATTGKRKIPGKKLYVDISPEEIWLEENLKRLGITQQQLIDIGILVGTDFNEGVKGVGPKTALKLIKQEGTIEKVLDLLNVEIGELDKVKAIFTSPEVRTDYEISESIVDEEGLFNFLCVQHDFSRDRIEKAISRLKNANKGQMRLDKWF</sequence>
<dbReference type="InterPro" id="IPR006086">
    <property type="entry name" value="XPG-I_dom"/>
</dbReference>
<dbReference type="SMART" id="SM00279">
    <property type="entry name" value="HhH2"/>
    <property type="match status" value="1"/>
</dbReference>
<comment type="function">
    <text evidence="10">Structure-specific nuclease with 5'-flap endonuclease and 5'-3' exonuclease activities involved in DNA replication and repair. During DNA replication, cleaves the 5'-overhanging flap structure that is generated by displacement synthesis when DNA polymerase encounters the 5'-end of a downstream Okazaki fragment. Binds the unpaired 3'-DNA end and kinks the DNA to facilitate 5' cleavage specificity. Cleaves one nucleotide into the double-stranded DNA from the junction in flap DNA, leaving a nick for ligation. Also involved in the base excision repair (BER) pathway. Acts as a genome stabilization factor that prevents flaps from equilibrating into structures that lead to duplications and deletions. Also possesses 5'-3' exonuclease activity on nicked or gapped double-stranded DNA.</text>
</comment>
<comment type="function">
    <text evidence="12">Structure-specific nuclease with 5'-flap endonuclease and 5'-3' exonuclease activities involved in DNA replication and repair. During DNA replication, cleaves the 5'-overhanging flap structure that is generated by displacement synthesis when DNA polymerase encounters the 5'-end of a downstream Okazaki fragment. Binds the unpaired 3'-DNA end and kinks the DNA to facilitate 5' cleavage specificity. Cleaves one nucleotide into the double-stranded DNA from the junction in flap DNA, leaving a nick for ligation. Also involved in the base excision repair (BER) pathway. Acts as a genome stabilization factor that prevents flaps from equilibrating into structurs that lead to duplications and deletions. Also possesses 5'-3' exonuclease activity on nicked or gapped double-stranded DNA.</text>
</comment>
<dbReference type="FunFam" id="3.40.50.1010:FF:000016">
    <property type="entry name" value="Flap endonuclease 1"/>
    <property type="match status" value="1"/>
</dbReference>
<evidence type="ECO:0000256" key="12">
    <source>
        <dbReference type="HAMAP-Rule" id="MF_00614"/>
    </source>
</evidence>
<dbReference type="InterPro" id="IPR036279">
    <property type="entry name" value="5-3_exonuclease_C_sf"/>
</dbReference>
<keyword evidence="6 12" id="KW-0378">Hydrolase</keyword>
<feature type="region of interest" description="N-domain" evidence="12">
    <location>
        <begin position="1"/>
        <end position="98"/>
    </location>
</feature>
<dbReference type="AlphaFoldDB" id="A0A1F2PAE6"/>
<dbReference type="EMBL" id="LYOS01000002">
    <property type="protein sequence ID" value="OFV68223.1"/>
    <property type="molecule type" value="Genomic_DNA"/>
</dbReference>
<evidence type="ECO:0000256" key="5">
    <source>
        <dbReference type="ARBA" id="ARBA00022763"/>
    </source>
</evidence>